<dbReference type="Proteomes" id="UP000078287">
    <property type="component" value="Unassembled WGS sequence"/>
</dbReference>
<keyword evidence="2" id="KW-1185">Reference proteome</keyword>
<dbReference type="AlphaFoldDB" id="A0A178MH80"/>
<evidence type="ECO:0000313" key="1">
    <source>
        <dbReference type="EMBL" id="OAN47354.1"/>
    </source>
</evidence>
<evidence type="ECO:0008006" key="3">
    <source>
        <dbReference type="Google" id="ProtNLM"/>
    </source>
</evidence>
<protein>
    <recommendedName>
        <fullName evidence="3">DUF2267 domain-containing protein</fullName>
    </recommendedName>
</protein>
<comment type="caution">
    <text evidence="1">The sequence shown here is derived from an EMBL/GenBank/DDBJ whole genome shotgun (WGS) entry which is preliminary data.</text>
</comment>
<dbReference type="EMBL" id="LWQS01000038">
    <property type="protein sequence ID" value="OAN47354.1"/>
    <property type="molecule type" value="Genomic_DNA"/>
</dbReference>
<name>A0A178MH80_9CHLR</name>
<dbReference type="OrthoDB" id="164619at2"/>
<dbReference type="RefSeq" id="WP_066784480.1">
    <property type="nucleotide sequence ID" value="NZ_LWQS01000038.1"/>
</dbReference>
<reference evidence="1 2" key="1">
    <citation type="submission" date="2016-04" db="EMBL/GenBank/DDBJ databases">
        <title>Chloroflexus islandicus sp. nov., a thermophilic filamentous anoxygenic phototrophic bacterium from geyser Strokkur (Iceland).</title>
        <authorList>
            <person name="Gaisin V.A."/>
            <person name="Kalashnikov A.M."/>
            <person name="Sukhacheva M.V."/>
            <person name="Grouzdev D.S."/>
            <person name="Ivanov T.M."/>
            <person name="Kuznetsov B."/>
            <person name="Gorlenko V.M."/>
        </authorList>
    </citation>
    <scope>NUCLEOTIDE SEQUENCE [LARGE SCALE GENOMIC DNA]</scope>
    <source>
        <strain evidence="2">isl-2</strain>
    </source>
</reference>
<gene>
    <name evidence="1" type="ORF">A6A03_01025</name>
</gene>
<accession>A0A178MH80</accession>
<sequence length="77" mass="7958">MSSGKTLVDLIREKTGVSAEQAQQAVDVVVGFLKDKLPDPIAAQIDQVLKGDVGALAEQIDAAKTLLGGLLGGKKDN</sequence>
<evidence type="ECO:0000313" key="2">
    <source>
        <dbReference type="Proteomes" id="UP000078287"/>
    </source>
</evidence>
<organism evidence="1 2">
    <name type="scientific">Chloroflexus islandicus</name>
    <dbReference type="NCBI Taxonomy" id="1707952"/>
    <lineage>
        <taxon>Bacteria</taxon>
        <taxon>Bacillati</taxon>
        <taxon>Chloroflexota</taxon>
        <taxon>Chloroflexia</taxon>
        <taxon>Chloroflexales</taxon>
        <taxon>Chloroflexineae</taxon>
        <taxon>Chloroflexaceae</taxon>
        <taxon>Chloroflexus</taxon>
    </lineage>
</organism>
<dbReference type="STRING" id="1707952.A6A03_01025"/>
<proteinExistence type="predicted"/>